<dbReference type="Proteomes" id="UP001163321">
    <property type="component" value="Chromosome 3"/>
</dbReference>
<proteinExistence type="predicted"/>
<evidence type="ECO:0000313" key="2">
    <source>
        <dbReference type="Proteomes" id="UP001163321"/>
    </source>
</evidence>
<protein>
    <submittedName>
        <fullName evidence="1">Uncharacterized protein</fullName>
    </submittedName>
</protein>
<gene>
    <name evidence="1" type="ORF">PsorP6_008399</name>
</gene>
<keyword evidence="2" id="KW-1185">Reference proteome</keyword>
<comment type="caution">
    <text evidence="1">The sequence shown here is derived from an EMBL/GenBank/DDBJ whole genome shotgun (WGS) entry which is preliminary data.</text>
</comment>
<reference evidence="1 2" key="1">
    <citation type="journal article" date="2022" name="bioRxiv">
        <title>The genome of the oomycete Peronosclerospora sorghi, a cosmopolitan pathogen of maize and sorghum, is inflated with dispersed pseudogenes.</title>
        <authorList>
            <person name="Fletcher K."/>
            <person name="Martin F."/>
            <person name="Isakeit T."/>
            <person name="Cavanaugh K."/>
            <person name="Magill C."/>
            <person name="Michelmore R."/>
        </authorList>
    </citation>
    <scope>NUCLEOTIDE SEQUENCE [LARGE SCALE GENOMIC DNA]</scope>
    <source>
        <strain evidence="1">P6</strain>
    </source>
</reference>
<evidence type="ECO:0000313" key="1">
    <source>
        <dbReference type="EMBL" id="KAI9914542.1"/>
    </source>
</evidence>
<accession>A0ACC0W733</accession>
<organism evidence="1 2">
    <name type="scientific">Peronosclerospora sorghi</name>
    <dbReference type="NCBI Taxonomy" id="230839"/>
    <lineage>
        <taxon>Eukaryota</taxon>
        <taxon>Sar</taxon>
        <taxon>Stramenopiles</taxon>
        <taxon>Oomycota</taxon>
        <taxon>Peronosporomycetes</taxon>
        <taxon>Peronosporales</taxon>
        <taxon>Peronosporaceae</taxon>
        <taxon>Peronosclerospora</taxon>
    </lineage>
</organism>
<name>A0ACC0W733_9STRA</name>
<dbReference type="EMBL" id="CM047582">
    <property type="protein sequence ID" value="KAI9914542.1"/>
    <property type="molecule type" value="Genomic_DNA"/>
</dbReference>
<sequence>MTRSHDEAMKQLGEKLLQGWTMLDSSCPVNDCYTPLMRDKQGKIFCVRCDQLVVAEADIKNKQSEERLSTVSAVEEKEAQDEKERWRRIDQQFCLEEEARKARNVPEQEQVTPRRPMTANAAAKRKIEHSVEQTSPDGDTDVNTIRRQTLAALYQKMRALIDSLSPNDHNERLIAVTKAVRELAEMAQLLNH</sequence>